<organism evidence="2 3">
    <name type="scientific">Rubroshorea leprosula</name>
    <dbReference type="NCBI Taxonomy" id="152421"/>
    <lineage>
        <taxon>Eukaryota</taxon>
        <taxon>Viridiplantae</taxon>
        <taxon>Streptophyta</taxon>
        <taxon>Embryophyta</taxon>
        <taxon>Tracheophyta</taxon>
        <taxon>Spermatophyta</taxon>
        <taxon>Magnoliopsida</taxon>
        <taxon>eudicotyledons</taxon>
        <taxon>Gunneridae</taxon>
        <taxon>Pentapetalae</taxon>
        <taxon>rosids</taxon>
        <taxon>malvids</taxon>
        <taxon>Malvales</taxon>
        <taxon>Dipterocarpaceae</taxon>
        <taxon>Rubroshorea</taxon>
    </lineage>
</organism>
<dbReference type="Pfam" id="PF03810">
    <property type="entry name" value="IBN_N"/>
    <property type="match status" value="1"/>
</dbReference>
<dbReference type="InterPro" id="IPR058537">
    <property type="entry name" value="TPR_TNPO3_IPO13_4th"/>
</dbReference>
<accession>A0AAV5KWK2</accession>
<evidence type="ECO:0000259" key="1">
    <source>
        <dbReference type="SMART" id="SM00913"/>
    </source>
</evidence>
<dbReference type="PANTHER" id="PTHR12363">
    <property type="entry name" value="TRANSPORTIN 3 AND IMPORTIN 13"/>
    <property type="match status" value="1"/>
</dbReference>
<feature type="domain" description="Importin N-terminal" evidence="1">
    <location>
        <begin position="26"/>
        <end position="93"/>
    </location>
</feature>
<dbReference type="Pfam" id="PF24138">
    <property type="entry name" value="TPR_TNPO3_IPO13_2nd"/>
    <property type="match status" value="1"/>
</dbReference>
<dbReference type="InterPro" id="IPR011989">
    <property type="entry name" value="ARM-like"/>
</dbReference>
<dbReference type="InterPro" id="IPR016024">
    <property type="entry name" value="ARM-type_fold"/>
</dbReference>
<proteinExistence type="predicted"/>
<sequence length="1004" mass="110588">MDMQMKVAHAVHVLNHDAESCNRVAANQWLVQFQQTDAAWEVAISILTSEHQPYISDFEVEFFAAQILKRKIQNEGHCLQLGVKDALLNALLVAAKRFTSGPPQLLTQVCLALSALILRAAERGKPIQQLFYSLQNLQSQDDGNVAVLEMLTVLPEEAIDTQSSDCKISPSHRSQYGQELLSHIPMVLEFLLQQSEKRFEDDVQLQEKNRKILRCLLSWVRVGCFSEIPQGSLAAHPLLNFVFNSLQVSLSFDLAIEVLTELVSCHEGLPQVLLCRVPFLKEILLLPALANGDEKIIAGLACLMSEIGQAAPSLIAEASTEALALTDALLSCVAFPSEGWEIADSTLQFWSTLANCILGLDMESRNRKSVEDMFFSIFSALLDALLLRAQVDESTVGDDSGTIDLPDGLVQFRMNLLELLVDICQLLRPLTFTQKLLFSGWLSANVPINWKEVETKLFALNAVSEVVLLDGQTFDFSMIVQLVAILSSSPSESIKGFICIVYRSLADVIGSYSKWISAFQNNARPLLLFLAAGISEPLSSNACASALRKFCEDASAVIYEPSNLEILIWIGEALEKRHLPLEDEVEIVSAISAILGSVSNRELQNALLTRLLSSSYEAVKKLIDDDNHSLRQNPALYTQVLNSATRGLHRMGIVFSHLISPLPSEPSSDDPILGLLRIFWPMLEKLFRSEHMENGSLSAAACRALSLAIQSSGQQCMVLLPKILDWLSSNFLSFQSHDCYVRTASVVIEEFGHKEEYAPLFITTFERFTQASSVMGLNSSYICDQEPDLVEAYTNFASIFVRGTRKEVLAASGAILEISFQKAAIWCTAMHRGAALAAMSYLSCFLEIGLSSLLESEGSFSTIAIHVISHSGEGLVSNIVYALLGVSAMSRVHKCATILQQLAAICSLSERTIWKAILGWESLHAWLLAAVQALPVEYLRQGEVETLVPIWLNALGGAASDYLESKSCNGVKSDYGHMQGKGGRVLKRLIREFADGHRNIPNLT</sequence>
<dbReference type="GO" id="GO:0005737">
    <property type="term" value="C:cytoplasm"/>
    <property type="evidence" value="ECO:0007669"/>
    <property type="project" value="TreeGrafter"/>
</dbReference>
<comment type="caution">
    <text evidence="2">The sequence shown here is derived from an EMBL/GenBank/DDBJ whole genome shotgun (WGS) entry which is preliminary data.</text>
</comment>
<gene>
    <name evidence="2" type="ORF">SLEP1_g37993</name>
</gene>
<dbReference type="SMART" id="SM00913">
    <property type="entry name" value="IBN_N"/>
    <property type="match status" value="1"/>
</dbReference>
<name>A0AAV5KWK2_9ROSI</name>
<dbReference type="Proteomes" id="UP001054252">
    <property type="component" value="Unassembled WGS sequence"/>
</dbReference>
<dbReference type="EMBL" id="BPVZ01000081">
    <property type="protein sequence ID" value="GKV29012.1"/>
    <property type="molecule type" value="Genomic_DNA"/>
</dbReference>
<dbReference type="Gene3D" id="1.25.10.10">
    <property type="entry name" value="Leucine-rich Repeat Variant"/>
    <property type="match status" value="1"/>
</dbReference>
<evidence type="ECO:0000313" key="3">
    <source>
        <dbReference type="Proteomes" id="UP001054252"/>
    </source>
</evidence>
<dbReference type="InterPro" id="IPR013598">
    <property type="entry name" value="Exportin-1/Importin-b-like"/>
</dbReference>
<dbReference type="InterPro" id="IPR051345">
    <property type="entry name" value="Importin_beta-like_NTR"/>
</dbReference>
<keyword evidence="3" id="KW-1185">Reference proteome</keyword>
<dbReference type="GO" id="GO:0031267">
    <property type="term" value="F:small GTPase binding"/>
    <property type="evidence" value="ECO:0007669"/>
    <property type="project" value="InterPro"/>
</dbReference>
<dbReference type="InterPro" id="IPR057941">
    <property type="entry name" value="TPR_TNPO3_IPO13_2nd"/>
</dbReference>
<dbReference type="AlphaFoldDB" id="A0AAV5KWK2"/>
<evidence type="ECO:0000313" key="2">
    <source>
        <dbReference type="EMBL" id="GKV29012.1"/>
    </source>
</evidence>
<dbReference type="Pfam" id="PF08389">
    <property type="entry name" value="Xpo1"/>
    <property type="match status" value="1"/>
</dbReference>
<reference evidence="2 3" key="1">
    <citation type="journal article" date="2021" name="Commun. Biol.">
        <title>The genome of Shorea leprosula (Dipterocarpaceae) highlights the ecological relevance of drought in aseasonal tropical rainforests.</title>
        <authorList>
            <person name="Ng K.K.S."/>
            <person name="Kobayashi M.J."/>
            <person name="Fawcett J.A."/>
            <person name="Hatakeyama M."/>
            <person name="Paape T."/>
            <person name="Ng C.H."/>
            <person name="Ang C.C."/>
            <person name="Tnah L.H."/>
            <person name="Lee C.T."/>
            <person name="Nishiyama T."/>
            <person name="Sese J."/>
            <person name="O'Brien M.J."/>
            <person name="Copetti D."/>
            <person name="Mohd Noor M.I."/>
            <person name="Ong R.C."/>
            <person name="Putra M."/>
            <person name="Sireger I.Z."/>
            <person name="Indrioko S."/>
            <person name="Kosugi Y."/>
            <person name="Izuno A."/>
            <person name="Isagi Y."/>
            <person name="Lee S.L."/>
            <person name="Shimizu K.K."/>
        </authorList>
    </citation>
    <scope>NUCLEOTIDE SEQUENCE [LARGE SCALE GENOMIC DNA]</scope>
    <source>
        <strain evidence="2">214</strain>
    </source>
</reference>
<dbReference type="InterPro" id="IPR001494">
    <property type="entry name" value="Importin-beta_N"/>
</dbReference>
<dbReference type="SUPFAM" id="SSF48371">
    <property type="entry name" value="ARM repeat"/>
    <property type="match status" value="1"/>
</dbReference>
<dbReference type="Pfam" id="PF24139">
    <property type="entry name" value="TPR_TNPO3_IPO13_4th"/>
    <property type="match status" value="1"/>
</dbReference>
<dbReference type="PANTHER" id="PTHR12363:SF44">
    <property type="entry name" value="ARM REPEAT SUPERFAMILY PROTEIN"/>
    <property type="match status" value="1"/>
</dbReference>
<protein>
    <recommendedName>
        <fullName evidence="1">Importin N-terminal domain-containing protein</fullName>
    </recommendedName>
</protein>
<dbReference type="GO" id="GO:0006606">
    <property type="term" value="P:protein import into nucleus"/>
    <property type="evidence" value="ECO:0007669"/>
    <property type="project" value="TreeGrafter"/>
</dbReference>
<dbReference type="FunFam" id="1.25.10.10:FF:000450">
    <property type="entry name" value="ARM repeat superfamily protein"/>
    <property type="match status" value="1"/>
</dbReference>